<name>A0A345YJT7_9MICO</name>
<dbReference type="KEGG" id="bsau:DWV08_00145"/>
<comment type="subcellular location">
    <subcellularLocation>
        <location evidence="1">Cell membrane</location>
        <topology evidence="1">Multi-pass membrane protein</topology>
    </subcellularLocation>
</comment>
<dbReference type="PANTHER" id="PTHR34582">
    <property type="entry name" value="UPF0702 TRANSMEMBRANE PROTEIN YCAP"/>
    <property type="match status" value="1"/>
</dbReference>
<reference evidence="10 12" key="2">
    <citation type="submission" date="2018-08" db="EMBL/GenBank/DDBJ databases">
        <title>Brachybacterium saurashtrense DSM 23186.</title>
        <authorList>
            <person name="Li Y."/>
        </authorList>
    </citation>
    <scope>NUCLEOTIDE SEQUENCE [LARGE SCALE GENOMIC DNA]</scope>
    <source>
        <strain evidence="10 12">DSM 23186</strain>
    </source>
</reference>
<dbReference type="AlphaFoldDB" id="A0A345YJT7"/>
<evidence type="ECO:0000256" key="5">
    <source>
        <dbReference type="ARBA" id="ARBA00022989"/>
    </source>
</evidence>
<keyword evidence="3" id="KW-1003">Cell membrane</keyword>
<feature type="domain" description="YetF C-terminal" evidence="8">
    <location>
        <begin position="108"/>
        <end position="166"/>
    </location>
</feature>
<evidence type="ECO:0000313" key="10">
    <source>
        <dbReference type="EMBL" id="RRR21461.1"/>
    </source>
</evidence>
<dbReference type="PANTHER" id="PTHR34582:SF6">
    <property type="entry name" value="UPF0702 TRANSMEMBRANE PROTEIN YCAP"/>
    <property type="match status" value="1"/>
</dbReference>
<proteinExistence type="inferred from homology"/>
<organism evidence="10 12">
    <name type="scientific">Brachybacterium saurashtrense</name>
    <dbReference type="NCBI Taxonomy" id="556288"/>
    <lineage>
        <taxon>Bacteria</taxon>
        <taxon>Bacillati</taxon>
        <taxon>Actinomycetota</taxon>
        <taxon>Actinomycetes</taxon>
        <taxon>Micrococcales</taxon>
        <taxon>Dermabacteraceae</taxon>
        <taxon>Brachybacterium</taxon>
    </lineage>
</organism>
<dbReference type="Proteomes" id="UP000254236">
    <property type="component" value="Chromosome"/>
</dbReference>
<gene>
    <name evidence="9" type="ORF">DWV08_00145</name>
    <name evidence="10" type="ORF">DXU92_14045</name>
</gene>
<evidence type="ECO:0000256" key="4">
    <source>
        <dbReference type="ARBA" id="ARBA00022692"/>
    </source>
</evidence>
<evidence type="ECO:0000256" key="3">
    <source>
        <dbReference type="ARBA" id="ARBA00022475"/>
    </source>
</evidence>
<dbReference type="Gene3D" id="3.30.240.20">
    <property type="entry name" value="bsu07140 like domains"/>
    <property type="match status" value="1"/>
</dbReference>
<dbReference type="RefSeq" id="WP_115411944.1">
    <property type="nucleotide sequence ID" value="NZ_CP031356.1"/>
</dbReference>
<feature type="transmembrane region" description="Helical" evidence="7">
    <location>
        <begin position="12"/>
        <end position="37"/>
    </location>
</feature>
<accession>A0A345YJT7</accession>
<evidence type="ECO:0000256" key="1">
    <source>
        <dbReference type="ARBA" id="ARBA00004651"/>
    </source>
</evidence>
<dbReference type="InterPro" id="IPR007353">
    <property type="entry name" value="DUF421"/>
</dbReference>
<comment type="similarity">
    <text evidence="2">Belongs to the UPF0702 family.</text>
</comment>
<protein>
    <submittedName>
        <fullName evidence="10">DUF421 domain-containing protein</fullName>
    </submittedName>
</protein>
<feature type="transmembrane region" description="Helical" evidence="7">
    <location>
        <begin position="44"/>
        <end position="62"/>
    </location>
</feature>
<evidence type="ECO:0000256" key="7">
    <source>
        <dbReference type="SAM" id="Phobius"/>
    </source>
</evidence>
<evidence type="ECO:0000259" key="8">
    <source>
        <dbReference type="Pfam" id="PF04239"/>
    </source>
</evidence>
<keyword evidence="5 7" id="KW-1133">Transmembrane helix</keyword>
<evidence type="ECO:0000256" key="2">
    <source>
        <dbReference type="ARBA" id="ARBA00006448"/>
    </source>
</evidence>
<evidence type="ECO:0000313" key="11">
    <source>
        <dbReference type="Proteomes" id="UP000254236"/>
    </source>
</evidence>
<reference evidence="9 11" key="1">
    <citation type="submission" date="2018-07" db="EMBL/GenBank/DDBJ databases">
        <title>Brachybacterium saurashtrense DSM 23186 genome sequence.</title>
        <authorList>
            <person name="Guo L."/>
        </authorList>
    </citation>
    <scope>NUCLEOTIDE SEQUENCE [LARGE SCALE GENOMIC DNA]</scope>
    <source>
        <strain evidence="9 11">DSM 23186</strain>
    </source>
</reference>
<evidence type="ECO:0000313" key="12">
    <source>
        <dbReference type="Proteomes" id="UP000282185"/>
    </source>
</evidence>
<dbReference type="GO" id="GO:0005886">
    <property type="term" value="C:plasma membrane"/>
    <property type="evidence" value="ECO:0007669"/>
    <property type="project" value="UniProtKB-SubCell"/>
</dbReference>
<evidence type="ECO:0000256" key="6">
    <source>
        <dbReference type="ARBA" id="ARBA00023136"/>
    </source>
</evidence>
<dbReference type="OrthoDB" id="3266405at2"/>
<dbReference type="Pfam" id="PF04239">
    <property type="entry name" value="DUF421"/>
    <property type="match status" value="1"/>
</dbReference>
<keyword evidence="6 7" id="KW-0472">Membrane</keyword>
<keyword evidence="11" id="KW-1185">Reference proteome</keyword>
<evidence type="ECO:0000313" key="9">
    <source>
        <dbReference type="EMBL" id="AXK44189.1"/>
    </source>
</evidence>
<dbReference type="EMBL" id="QSWH01000007">
    <property type="protein sequence ID" value="RRR21461.1"/>
    <property type="molecule type" value="Genomic_DNA"/>
</dbReference>
<dbReference type="EMBL" id="CP031356">
    <property type="protein sequence ID" value="AXK44189.1"/>
    <property type="molecule type" value="Genomic_DNA"/>
</dbReference>
<dbReference type="Proteomes" id="UP000282185">
    <property type="component" value="Unassembled WGS sequence"/>
</dbReference>
<keyword evidence="4 7" id="KW-0812">Transmembrane</keyword>
<sequence length="190" mass="20932">MIDWDIVWRDYIGITWSGAFGVIVSAIVLYVFFSLLVQVSGQRLMANPTVGSFVVLAVIGGVTARATLGEAPTLLGALLVLNTVMLLERCTGMLKRTTGLLPRAALRRPVVVMVEGKVITRALRRRRLSEQDLLHRLRISGVRDRDDVELVILENRGTLTILRRGTAIDPELVAGIEGSEAIPERLLVKH</sequence>
<dbReference type="InterPro" id="IPR023090">
    <property type="entry name" value="UPF0702_alpha/beta_dom_sf"/>
</dbReference>